<comment type="caution">
    <text evidence="1">The sequence shown here is derived from an EMBL/GenBank/DDBJ whole genome shotgun (WGS) entry which is preliminary data.</text>
</comment>
<accession>S3N618</accession>
<evidence type="ECO:0000313" key="1">
    <source>
        <dbReference type="EMBL" id="EPF73898.1"/>
    </source>
</evidence>
<proteinExistence type="predicted"/>
<dbReference type="InterPro" id="IPR009078">
    <property type="entry name" value="Ferritin-like_SF"/>
</dbReference>
<dbReference type="Proteomes" id="UP000014568">
    <property type="component" value="Unassembled WGS sequence"/>
</dbReference>
<dbReference type="InterPro" id="IPR012348">
    <property type="entry name" value="RNR-like"/>
</dbReference>
<evidence type="ECO:0000313" key="2">
    <source>
        <dbReference type="Proteomes" id="UP000014568"/>
    </source>
</evidence>
<dbReference type="GO" id="GO:0016491">
    <property type="term" value="F:oxidoreductase activity"/>
    <property type="evidence" value="ECO:0007669"/>
    <property type="project" value="InterPro"/>
</dbReference>
<dbReference type="PATRIC" id="fig|421052.3.peg.1734"/>
<dbReference type="eggNOG" id="COG3396">
    <property type="taxonomic scope" value="Bacteria"/>
</dbReference>
<organism evidence="1 2">
    <name type="scientific">Acinetobacter rudis CIP 110305</name>
    <dbReference type="NCBI Taxonomy" id="421052"/>
    <lineage>
        <taxon>Bacteria</taxon>
        <taxon>Pseudomonadati</taxon>
        <taxon>Pseudomonadota</taxon>
        <taxon>Gammaproteobacteria</taxon>
        <taxon>Moraxellales</taxon>
        <taxon>Moraxellaceae</taxon>
        <taxon>Acinetobacter</taxon>
    </lineage>
</organism>
<dbReference type="EMBL" id="ATGI01000022">
    <property type="protein sequence ID" value="EPF73898.1"/>
    <property type="molecule type" value="Genomic_DNA"/>
</dbReference>
<dbReference type="Gene3D" id="1.10.620.20">
    <property type="entry name" value="Ribonucleotide Reductase, subunit A"/>
    <property type="match status" value="1"/>
</dbReference>
<name>S3N618_9GAMM</name>
<dbReference type="HOGENOM" id="CLU_841779_0_0_6"/>
<dbReference type="SUPFAM" id="SSF47240">
    <property type="entry name" value="Ferritin-like"/>
    <property type="match status" value="1"/>
</dbReference>
<dbReference type="RefSeq" id="WP_016656184.1">
    <property type="nucleotide sequence ID" value="NZ_KE340353.1"/>
</dbReference>
<gene>
    <name evidence="1" type="ORF">F945_01777</name>
</gene>
<dbReference type="OrthoDB" id="3862142at2"/>
<keyword evidence="2" id="KW-1185">Reference proteome</keyword>
<dbReference type="AlphaFoldDB" id="S3N618"/>
<dbReference type="STRING" id="632955.GCA_000829675_02602"/>
<protein>
    <submittedName>
        <fullName evidence="1">Uncharacterized protein</fullName>
    </submittedName>
</protein>
<sequence>MNLPGFLMDSLKSQTSINNNFLGHWFLTKENENISCLQEDSLLENLFFKKSLIHELSFKSLTEFYASKSILDIIKLAPTIEEYDFLNTLLIDETHHSYLFRSYLQQNSFLTLDDPVNEMAVVLNYAHLDVVQPFQNLVQKWVVEKKNFYAGIIIITIILEGVLAPTAELSERKWLPFYPNAAKVQNYANLDEIRHLTVCAEILKRQIDKKPKIVQQLKECIQEGLQLWEISNMHEIILNREELYQQGMQQNLAQIEDFYLVDGIFLKDTVPEQRIEITNSLVEKMQKSRLQYIGIQLDTE</sequence>
<reference evidence="1 2" key="1">
    <citation type="submission" date="2013-06" db="EMBL/GenBank/DDBJ databases">
        <title>The Genome Sequence of Acinetobacter rudis CIP 110305.</title>
        <authorList>
            <consortium name="The Broad Institute Genome Sequencing Platform"/>
            <consortium name="The Broad Institute Genome Sequencing Center for Infectious Disease"/>
            <person name="Cerqueira G."/>
            <person name="Feldgarden M."/>
            <person name="Courvalin P."/>
            <person name="Perichon B."/>
            <person name="Grillot-Courvalin C."/>
            <person name="Clermont D."/>
            <person name="Rocha E."/>
            <person name="Yoon E.-J."/>
            <person name="Nemec A."/>
            <person name="Young S.K."/>
            <person name="Zeng Q."/>
            <person name="Gargeya S."/>
            <person name="Fitzgerald M."/>
            <person name="Abouelleil A."/>
            <person name="Alvarado L."/>
            <person name="Berlin A.M."/>
            <person name="Chapman S.B."/>
            <person name="Dewar J."/>
            <person name="Goldberg J."/>
            <person name="Griggs A."/>
            <person name="Gujja S."/>
            <person name="Hansen M."/>
            <person name="Howarth C."/>
            <person name="Imamovic A."/>
            <person name="Larimer J."/>
            <person name="McCowan C."/>
            <person name="Murphy C."/>
            <person name="Pearson M."/>
            <person name="Priest M."/>
            <person name="Roberts A."/>
            <person name="Saif S."/>
            <person name="Shea T."/>
            <person name="Sykes S."/>
            <person name="Wortman J."/>
            <person name="Nusbaum C."/>
            <person name="Birren B."/>
        </authorList>
    </citation>
    <scope>NUCLEOTIDE SEQUENCE [LARGE SCALE GENOMIC DNA]</scope>
    <source>
        <strain evidence="1 2">CIP 110305</strain>
    </source>
</reference>